<keyword evidence="5" id="KW-0677">Repeat</keyword>
<dbReference type="PANTHER" id="PTHR10201:SF166">
    <property type="entry name" value="MATRIX METALLOPROTEINASE-19"/>
    <property type="match status" value="1"/>
</dbReference>
<dbReference type="InterPro" id="IPR001818">
    <property type="entry name" value="Pept_M10_metallopeptidase"/>
</dbReference>
<keyword evidence="6" id="KW-0378">Hydrolase</keyword>
<proteinExistence type="inferred from homology"/>
<feature type="binding site" evidence="13">
    <location>
        <position position="229"/>
    </location>
    <ligand>
        <name>Zn(2+)</name>
        <dbReference type="ChEBI" id="CHEBI:29105"/>
        <label>2</label>
        <note>catalytic</note>
    </ligand>
</feature>
<feature type="binding site" evidence="14">
    <location>
        <position position="355"/>
    </location>
    <ligand>
        <name>Ca(2+)</name>
        <dbReference type="ChEBI" id="CHEBI:29108"/>
        <label>4</label>
    </ligand>
</feature>
<dbReference type="InterPro" id="IPR036365">
    <property type="entry name" value="PGBD-like_sf"/>
</dbReference>
<dbReference type="SMART" id="SM00235">
    <property type="entry name" value="ZnMc"/>
    <property type="match status" value="1"/>
</dbReference>
<dbReference type="SUPFAM" id="SSF55486">
    <property type="entry name" value="Metalloproteases ('zincins'), catalytic domain"/>
    <property type="match status" value="1"/>
</dbReference>
<dbReference type="Proteomes" id="UP000472272">
    <property type="component" value="Chromosome 2"/>
</dbReference>
<feature type="binding site" evidence="14">
    <location>
        <position position="446"/>
    </location>
    <ligand>
        <name>Ca(2+)</name>
        <dbReference type="ChEBI" id="CHEBI:29108"/>
        <label>4</label>
    </ligand>
</feature>
<feature type="active site" evidence="12">
    <location>
        <position position="230"/>
    </location>
</feature>
<feature type="binding site" evidence="14">
    <location>
        <position position="400"/>
    </location>
    <ligand>
        <name>Ca(2+)</name>
        <dbReference type="ChEBI" id="CHEBI:29108"/>
        <label>5</label>
    </ligand>
</feature>
<feature type="binding site" evidence="14">
    <location>
        <position position="313"/>
    </location>
    <ligand>
        <name>Ca(2+)</name>
        <dbReference type="ChEBI" id="CHEBI:29108"/>
        <label>5</label>
    </ligand>
</feature>
<dbReference type="Pfam" id="PF01471">
    <property type="entry name" value="PG_binding_1"/>
    <property type="match status" value="1"/>
</dbReference>
<evidence type="ECO:0000256" key="10">
    <source>
        <dbReference type="ARBA" id="ARBA00023145"/>
    </source>
</evidence>
<accession>A0A670HSQ7</accession>
<feature type="repeat" description="Hemopexin" evidence="16">
    <location>
        <begin position="351"/>
        <end position="397"/>
    </location>
</feature>
<gene>
    <name evidence="18" type="primary">MMP19</name>
</gene>
<keyword evidence="4" id="KW-0732">Signal</keyword>
<evidence type="ECO:0000256" key="13">
    <source>
        <dbReference type="PIRSR" id="PIRSR001191-2"/>
    </source>
</evidence>
<dbReference type="CDD" id="cd04278">
    <property type="entry name" value="ZnMc_MMP"/>
    <property type="match status" value="1"/>
</dbReference>
<dbReference type="FunFam" id="3.40.390.10:FF:000091">
    <property type="entry name" value="Matrix metalloproteinase-16-like Protein"/>
    <property type="match status" value="1"/>
</dbReference>
<name>A0A670HSQ7_PODMU</name>
<evidence type="ECO:0000256" key="2">
    <source>
        <dbReference type="ARBA" id="ARBA00022670"/>
    </source>
</evidence>
<dbReference type="PIRSF" id="PIRSF001191">
    <property type="entry name" value="Peptidase_M10A_matrix"/>
    <property type="match status" value="1"/>
</dbReference>
<dbReference type="SUPFAM" id="SSF50923">
    <property type="entry name" value="Hemopexin-like domain"/>
    <property type="match status" value="1"/>
</dbReference>
<feature type="binding site" evidence="13">
    <location>
        <position position="233"/>
    </location>
    <ligand>
        <name>Zn(2+)</name>
        <dbReference type="ChEBI" id="CHEBI:29105"/>
        <label>2</label>
        <note>catalytic</note>
    </ligand>
</feature>
<evidence type="ECO:0000256" key="15">
    <source>
        <dbReference type="PIRSR" id="PIRSR621190-4"/>
    </source>
</evidence>
<evidence type="ECO:0000256" key="4">
    <source>
        <dbReference type="ARBA" id="ARBA00022729"/>
    </source>
</evidence>
<dbReference type="InterPro" id="IPR021190">
    <property type="entry name" value="Pept_M10A"/>
</dbReference>
<feature type="modified residue" description="Phosphotyrosine; by PKDCC" evidence="15">
    <location>
        <position position="386"/>
    </location>
</feature>
<feature type="binding site" evidence="14">
    <location>
        <position position="247"/>
    </location>
    <ligand>
        <name>Zn(2+)</name>
        <dbReference type="ChEBI" id="CHEBI:29105"/>
        <label>2</label>
        <note>catalytic</note>
    </ligand>
</feature>
<dbReference type="GO" id="GO:0005615">
    <property type="term" value="C:extracellular space"/>
    <property type="evidence" value="ECO:0007669"/>
    <property type="project" value="TreeGrafter"/>
</dbReference>
<dbReference type="Pfam" id="PF00045">
    <property type="entry name" value="Hemopexin"/>
    <property type="match status" value="3"/>
</dbReference>
<dbReference type="PANTHER" id="PTHR10201">
    <property type="entry name" value="MATRIX METALLOPROTEINASE"/>
    <property type="match status" value="1"/>
</dbReference>
<feature type="repeat" description="Hemopexin" evidence="16">
    <location>
        <begin position="442"/>
        <end position="488"/>
    </location>
</feature>
<feature type="binding site" evidence="14">
    <location>
        <position position="206"/>
    </location>
    <ligand>
        <name>Zn(2+)</name>
        <dbReference type="ChEBI" id="CHEBI:29105"/>
        <label>1</label>
    </ligand>
</feature>
<comment type="cofactor">
    <cofactor evidence="14">
        <name>Ca(2+)</name>
        <dbReference type="ChEBI" id="CHEBI:29108"/>
    </cofactor>
    <text evidence="14">Can bind about 5 Ca(2+) ions per subunit.</text>
</comment>
<dbReference type="InterPro" id="IPR024079">
    <property type="entry name" value="MetalloPept_cat_dom_sf"/>
</dbReference>
<organism evidence="18 19">
    <name type="scientific">Podarcis muralis</name>
    <name type="common">Wall lizard</name>
    <name type="synonym">Lacerta muralis</name>
    <dbReference type="NCBI Taxonomy" id="64176"/>
    <lineage>
        <taxon>Eukaryota</taxon>
        <taxon>Metazoa</taxon>
        <taxon>Chordata</taxon>
        <taxon>Craniata</taxon>
        <taxon>Vertebrata</taxon>
        <taxon>Euteleostomi</taxon>
        <taxon>Lepidosauria</taxon>
        <taxon>Squamata</taxon>
        <taxon>Bifurcata</taxon>
        <taxon>Unidentata</taxon>
        <taxon>Episquamata</taxon>
        <taxon>Laterata</taxon>
        <taxon>Lacertibaenia</taxon>
        <taxon>Lacertidae</taxon>
        <taxon>Podarcis</taxon>
    </lineage>
</organism>
<evidence type="ECO:0000256" key="5">
    <source>
        <dbReference type="ARBA" id="ARBA00022737"/>
    </source>
</evidence>
<evidence type="ECO:0000256" key="1">
    <source>
        <dbReference type="ARBA" id="ARBA00010370"/>
    </source>
</evidence>
<evidence type="ECO:0000256" key="3">
    <source>
        <dbReference type="ARBA" id="ARBA00022723"/>
    </source>
</evidence>
<dbReference type="InterPro" id="IPR033739">
    <property type="entry name" value="M10A_MMP"/>
</dbReference>
<reference evidence="18" key="2">
    <citation type="submission" date="2025-08" db="UniProtKB">
        <authorList>
            <consortium name="Ensembl"/>
        </authorList>
    </citation>
    <scope>IDENTIFICATION</scope>
</reference>
<feature type="binding site" evidence="14">
    <location>
        <position position="136"/>
    </location>
    <ligand>
        <name>Ca(2+)</name>
        <dbReference type="ChEBI" id="CHEBI:29108"/>
        <label>1</label>
    </ligand>
</feature>
<dbReference type="Pfam" id="PF00413">
    <property type="entry name" value="Peptidase_M10"/>
    <property type="match status" value="1"/>
</dbReference>
<feature type="binding site" evidence="13">
    <location>
        <position position="239"/>
    </location>
    <ligand>
        <name>Zn(2+)</name>
        <dbReference type="ChEBI" id="CHEBI:29105"/>
        <label>2</label>
        <note>catalytic</note>
    </ligand>
</feature>
<dbReference type="SMART" id="SM00120">
    <property type="entry name" value="HX"/>
    <property type="match status" value="4"/>
</dbReference>
<feature type="binding site" evidence="14">
    <location>
        <position position="188"/>
    </location>
    <ligand>
        <name>Ca(2+)</name>
        <dbReference type="ChEBI" id="CHEBI:29108"/>
        <label>3</label>
    </ligand>
</feature>
<feature type="binding site" evidence="14">
    <location>
        <position position="357"/>
    </location>
    <ligand>
        <name>Ca(2+)</name>
        <dbReference type="ChEBI" id="CHEBI:29108"/>
        <label>5</label>
    </ligand>
</feature>
<dbReference type="Gene3D" id="3.40.390.10">
    <property type="entry name" value="Collagenase (Catalytic Domain)"/>
    <property type="match status" value="1"/>
</dbReference>
<dbReference type="AlphaFoldDB" id="A0A670HSQ7"/>
<keyword evidence="11" id="KW-1015">Disulfide bond</keyword>
<evidence type="ECO:0000259" key="17">
    <source>
        <dbReference type="SMART" id="SM00235"/>
    </source>
</evidence>
<comment type="cofactor">
    <cofactor evidence="14">
        <name>Zn(2+)</name>
        <dbReference type="ChEBI" id="CHEBI:29105"/>
    </cofactor>
    <text evidence="14">Binds 2 Zn(2+) ions per subunit.</text>
</comment>
<dbReference type="InterPro" id="IPR018486">
    <property type="entry name" value="Hemopexin_CS"/>
</dbReference>
<keyword evidence="10" id="KW-0865">Zymogen</keyword>
<protein>
    <submittedName>
        <fullName evidence="18">Matrix metallopeptidase 19</fullName>
    </submittedName>
</protein>
<feature type="binding site" evidence="14">
    <location>
        <position position="211"/>
    </location>
    <ligand>
        <name>Ca(2+)</name>
        <dbReference type="ChEBI" id="CHEBI:29108"/>
        <label>3</label>
    </ligand>
</feature>
<dbReference type="GO" id="GO:0030574">
    <property type="term" value="P:collagen catabolic process"/>
    <property type="evidence" value="ECO:0007669"/>
    <property type="project" value="TreeGrafter"/>
</dbReference>
<reference evidence="18 19" key="1">
    <citation type="journal article" date="2019" name="Proc. Natl. Acad. Sci. U.S.A.">
        <title>Regulatory changes in pterin and carotenoid genes underlie balanced color polymorphisms in the wall lizard.</title>
        <authorList>
            <person name="Andrade P."/>
            <person name="Pinho C."/>
            <person name="Perez I de Lanuza G."/>
            <person name="Afonso S."/>
            <person name="Brejcha J."/>
            <person name="Rubin C.J."/>
            <person name="Wallerman O."/>
            <person name="Pereira P."/>
            <person name="Sabatino S.J."/>
            <person name="Bellati A."/>
            <person name="Pellitteri-Rosa D."/>
            <person name="Bosakova Z."/>
            <person name="Bunikis I."/>
            <person name="Carretero M.A."/>
            <person name="Feiner N."/>
            <person name="Marsik P."/>
            <person name="Pauperio F."/>
            <person name="Salvi D."/>
            <person name="Soler L."/>
            <person name="While G.M."/>
            <person name="Uller T."/>
            <person name="Font E."/>
            <person name="Andersson L."/>
            <person name="Carneiro M."/>
        </authorList>
    </citation>
    <scope>NUCLEOTIDE SEQUENCE</scope>
</reference>
<keyword evidence="2" id="KW-0645">Protease</keyword>
<dbReference type="InterPro" id="IPR000585">
    <property type="entry name" value="Hemopexin-like_dom"/>
</dbReference>
<dbReference type="GO" id="GO:0008270">
    <property type="term" value="F:zinc ion binding"/>
    <property type="evidence" value="ECO:0007669"/>
    <property type="project" value="InterPro"/>
</dbReference>
<feature type="binding site" evidence="14">
    <location>
        <position position="189"/>
    </location>
    <ligand>
        <name>Ca(2+)</name>
        <dbReference type="ChEBI" id="CHEBI:29108"/>
        <label>3</label>
    </ligand>
</feature>
<keyword evidence="7 13" id="KW-0862">Zinc</keyword>
<dbReference type="InterPro" id="IPR002477">
    <property type="entry name" value="Peptidoglycan-bd-like"/>
</dbReference>
<evidence type="ECO:0000256" key="9">
    <source>
        <dbReference type="ARBA" id="ARBA00023049"/>
    </source>
</evidence>
<dbReference type="GO" id="GO:0006508">
    <property type="term" value="P:proteolysis"/>
    <property type="evidence" value="ECO:0007669"/>
    <property type="project" value="UniProtKB-KW"/>
</dbReference>
<feature type="binding site" evidence="14">
    <location>
        <position position="170"/>
    </location>
    <ligand>
        <name>Ca(2+)</name>
        <dbReference type="ChEBI" id="CHEBI:29108"/>
        <label>2</label>
    </ligand>
</feature>
<dbReference type="GO" id="GO:0030198">
    <property type="term" value="P:extracellular matrix organization"/>
    <property type="evidence" value="ECO:0007669"/>
    <property type="project" value="TreeGrafter"/>
</dbReference>
<feature type="domain" description="Peptidase metallopeptidase" evidence="17">
    <location>
        <begin position="117"/>
        <end position="274"/>
    </location>
</feature>
<evidence type="ECO:0000256" key="6">
    <source>
        <dbReference type="ARBA" id="ARBA00022801"/>
    </source>
</evidence>
<dbReference type="GO" id="GO:0031012">
    <property type="term" value="C:extracellular matrix"/>
    <property type="evidence" value="ECO:0007669"/>
    <property type="project" value="InterPro"/>
</dbReference>
<dbReference type="CDD" id="cd00094">
    <property type="entry name" value="HX"/>
    <property type="match status" value="1"/>
</dbReference>
<evidence type="ECO:0000256" key="16">
    <source>
        <dbReference type="PROSITE-ProRule" id="PRU01011"/>
    </source>
</evidence>
<evidence type="ECO:0000256" key="8">
    <source>
        <dbReference type="ARBA" id="ARBA00022837"/>
    </source>
</evidence>
<feature type="binding site" evidence="14">
    <location>
        <position position="196"/>
    </location>
    <ligand>
        <name>Zn(2+)</name>
        <dbReference type="ChEBI" id="CHEBI:29105"/>
        <label>1</label>
    </ligand>
</feature>
<keyword evidence="19" id="KW-1185">Reference proteome</keyword>
<dbReference type="OMA" id="EVHYGRA"/>
<evidence type="ECO:0000256" key="7">
    <source>
        <dbReference type="ARBA" id="ARBA00022833"/>
    </source>
</evidence>
<feature type="binding site" evidence="14">
    <location>
        <position position="208"/>
    </location>
    <ligand>
        <name>Ca(2+)</name>
        <dbReference type="ChEBI" id="CHEBI:29108"/>
        <label>3</label>
    </ligand>
</feature>
<feature type="repeat" description="Hemopexin" evidence="16">
    <location>
        <begin position="307"/>
        <end position="350"/>
    </location>
</feature>
<feature type="binding site" description="in inhibited form" evidence="14">
    <location>
        <position position="102"/>
    </location>
    <ligand>
        <name>Zn(2+)</name>
        <dbReference type="ChEBI" id="CHEBI:29105"/>
        <label>2</label>
        <note>catalytic</note>
    </ligand>
</feature>
<dbReference type="FunFam" id="2.110.10.10:FF:000008">
    <property type="entry name" value="Matrix metallopeptidase 19"/>
    <property type="match status" value="1"/>
</dbReference>
<dbReference type="InterPro" id="IPR018487">
    <property type="entry name" value="Hemopexin-like_repeat"/>
</dbReference>
<dbReference type="Ensembl" id="ENSPMRT00000002969.1">
    <property type="protein sequence ID" value="ENSPMRP00000002769.1"/>
    <property type="gene ID" value="ENSPMRG00000001990.1"/>
</dbReference>
<dbReference type="InterPro" id="IPR036375">
    <property type="entry name" value="Hemopexin-like_dom_sf"/>
</dbReference>
<feature type="binding site" evidence="14">
    <location>
        <position position="211"/>
    </location>
    <ligand>
        <name>Ca(2+)</name>
        <dbReference type="ChEBI" id="CHEBI:29108"/>
        <label>1</label>
    </ligand>
</feature>
<evidence type="ECO:0000256" key="12">
    <source>
        <dbReference type="PIRSR" id="PIRSR001191-1"/>
    </source>
</evidence>
<dbReference type="Gene3D" id="2.110.10.10">
    <property type="entry name" value="Hemopexin-like domain"/>
    <property type="match status" value="2"/>
</dbReference>
<dbReference type="GeneTree" id="ENSGT00940000158593"/>
<sequence>MGKASPNCGLLPTQQHSLPQKLVSLQERPCGPPAPFSERLLSSFQDFLLQFGYLEKPLEQFSNALTEEEIENAVRAFQLASGLRSTGRLDAATLSQMRQPRCGVEDPFNERTLKYLLLGRWRKKHLTYRIYSHSEDLGAAATRTAIQTAFKYWSDVTRLTFQEVRSGRADIRLSFHGTSTWGCSRPFDGPGHVLAHADIPELGTVHFDSDEHWTEGTSRGVNLRIIAAHEIGHALGLGHSRQPGALMAPAYSGYRLRFRLHRDDIEGIQALYGKKTIPTTSTTVTSPAHSTVPAVSQKPSKIPNPCKDGLDAIMLGPYDKTYAFRGDYVWTVTDFGTNPPMKISALWKGLPGGLDAAVYSPRTGRTYFFKGIKLWRYRGFKLDPGYPKPLTRIPAKIDAALYWPQNKKIFIFKGTGYWQWDELGSHFSTLPRKISSLFSGAPSHLDAAFTWENGKVYFFKGGIYWRLNDQLRVDRGYPLSTAERWMNYSTQLLLTDPTVTPRGGV</sequence>
<dbReference type="PRINTS" id="PR00138">
    <property type="entry name" value="MATRIXIN"/>
</dbReference>
<comment type="similarity">
    <text evidence="1">Belongs to the peptidase M10A family.</text>
</comment>
<evidence type="ECO:0000313" key="18">
    <source>
        <dbReference type="Ensembl" id="ENSPMRP00000002769.1"/>
    </source>
</evidence>
<evidence type="ECO:0000313" key="19">
    <source>
        <dbReference type="Proteomes" id="UP000472272"/>
    </source>
</evidence>
<dbReference type="PROSITE" id="PS00024">
    <property type="entry name" value="HEMOPEXIN"/>
    <property type="match status" value="1"/>
</dbReference>
<reference evidence="18" key="3">
    <citation type="submission" date="2025-09" db="UniProtKB">
        <authorList>
            <consortium name="Ensembl"/>
        </authorList>
    </citation>
    <scope>IDENTIFICATION</scope>
</reference>
<keyword evidence="3 13" id="KW-0479">Metal-binding</keyword>
<evidence type="ECO:0000256" key="11">
    <source>
        <dbReference type="ARBA" id="ARBA00023157"/>
    </source>
</evidence>
<dbReference type="InterPro" id="IPR006026">
    <property type="entry name" value="Peptidase_Metallo"/>
</dbReference>
<keyword evidence="9" id="KW-0482">Metalloprotease</keyword>
<evidence type="ECO:0000256" key="14">
    <source>
        <dbReference type="PIRSR" id="PIRSR621190-2"/>
    </source>
</evidence>
<dbReference type="PROSITE" id="PS51642">
    <property type="entry name" value="HEMOPEXIN_2"/>
    <property type="match status" value="3"/>
</dbReference>
<dbReference type="GO" id="GO:0004222">
    <property type="term" value="F:metalloendopeptidase activity"/>
    <property type="evidence" value="ECO:0007669"/>
    <property type="project" value="InterPro"/>
</dbReference>
<feature type="binding site" evidence="14">
    <location>
        <position position="311"/>
    </location>
    <ligand>
        <name>Ca(2+)</name>
        <dbReference type="ChEBI" id="CHEBI:29108"/>
        <label>4</label>
    </ligand>
</feature>
<keyword evidence="8 14" id="KW-0106">Calcium</keyword>
<dbReference type="SUPFAM" id="SSF47090">
    <property type="entry name" value="PGBD-like"/>
    <property type="match status" value="1"/>
</dbReference>